<accession>A0ABX8FUI1</accession>
<gene>
    <name evidence="1" type="ORF">KJK29_20535</name>
</gene>
<evidence type="ECO:0000313" key="1">
    <source>
        <dbReference type="EMBL" id="QWB24772.1"/>
    </source>
</evidence>
<sequence>MTAPVSRTALPLDLETMRACADRLLANDTDAPRPGSLETLTLHLRGRLMLVVPEVETAALALPEDSAARACASFCIGEARLRLSASARGAHAQRLARSVRTLCDHYENEDHECPTAPERAAYLCMLLHCPACPDCRAVDDDGEAIGSCVTGDRLYEEYRQARRGGPGPRERPPTAQ</sequence>
<dbReference type="Pfam" id="PF19979">
    <property type="entry name" value="DUF6415"/>
    <property type="match status" value="1"/>
</dbReference>
<dbReference type="InterPro" id="IPR046300">
    <property type="entry name" value="DUF6415"/>
</dbReference>
<dbReference type="Proteomes" id="UP000679629">
    <property type="component" value="Chromosome"/>
</dbReference>
<proteinExistence type="predicted"/>
<name>A0ABX8FUI1_9ACTN</name>
<reference evidence="2" key="1">
    <citation type="submission" date="2021-05" db="EMBL/GenBank/DDBJ databases">
        <title>Direct Submission.</title>
        <authorList>
            <person name="Li K."/>
            <person name="Gao J."/>
        </authorList>
    </citation>
    <scope>NUCLEOTIDE SEQUENCE [LARGE SCALE GENOMIC DNA]</scope>
    <source>
        <strain evidence="2">MG62</strain>
    </source>
</reference>
<organism evidence="1 2">
    <name type="scientific">Streptomyces koelreuteriae</name>
    <dbReference type="NCBI Taxonomy" id="2838015"/>
    <lineage>
        <taxon>Bacteria</taxon>
        <taxon>Bacillati</taxon>
        <taxon>Actinomycetota</taxon>
        <taxon>Actinomycetes</taxon>
        <taxon>Kitasatosporales</taxon>
        <taxon>Streptomycetaceae</taxon>
        <taxon>Streptomyces</taxon>
    </lineage>
</organism>
<protein>
    <submittedName>
        <fullName evidence="1">Uncharacterized protein</fullName>
    </submittedName>
</protein>
<dbReference type="RefSeq" id="WP_215120610.1">
    <property type="nucleotide sequence ID" value="NZ_CP075896.1"/>
</dbReference>
<evidence type="ECO:0000313" key="2">
    <source>
        <dbReference type="Proteomes" id="UP000679629"/>
    </source>
</evidence>
<dbReference type="EMBL" id="CP075896">
    <property type="protein sequence ID" value="QWB24772.1"/>
    <property type="molecule type" value="Genomic_DNA"/>
</dbReference>
<keyword evidence="2" id="KW-1185">Reference proteome</keyword>